<reference evidence="3 4" key="2">
    <citation type="journal article" date="2010" name="Stand. Genomic Sci.">
        <title>Complete genome sequence of Gordonia bronchialis type strain (3410).</title>
        <authorList>
            <person name="Ivanova N."/>
            <person name="Sikorski J."/>
            <person name="Jando M."/>
            <person name="Lapidus A."/>
            <person name="Nolan M."/>
            <person name="Lucas S."/>
            <person name="Del Rio T.G."/>
            <person name="Tice H."/>
            <person name="Copeland A."/>
            <person name="Cheng J.F."/>
            <person name="Chen F."/>
            <person name="Bruce D."/>
            <person name="Goodwin L."/>
            <person name="Pitluck S."/>
            <person name="Mavromatis K."/>
            <person name="Ovchinnikova G."/>
            <person name="Pati A."/>
            <person name="Chen A."/>
            <person name="Palaniappan K."/>
            <person name="Land M."/>
            <person name="Hauser L."/>
            <person name="Chang Y.J."/>
            <person name="Jeffries C.D."/>
            <person name="Chain P."/>
            <person name="Saunders E."/>
            <person name="Han C."/>
            <person name="Detter J.C."/>
            <person name="Brettin T."/>
            <person name="Rohde M."/>
            <person name="Goker M."/>
            <person name="Bristow J."/>
            <person name="Eisen J.A."/>
            <person name="Markowitz V."/>
            <person name="Hugenholtz P."/>
            <person name="Klenk H.P."/>
            <person name="Kyrpides N.C."/>
        </authorList>
    </citation>
    <scope>NUCLEOTIDE SEQUENCE [LARGE SCALE GENOMIC DNA]</scope>
    <source>
        <strain evidence="4">ATCC 25592 / DSM 43247 / BCRC 13721 / JCM 3198 / KCTC 3076 / NBRC 16047 / NCTC 10667</strain>
    </source>
</reference>
<evidence type="ECO:0000313" key="3">
    <source>
        <dbReference type="EMBL" id="ACY22178.1"/>
    </source>
</evidence>
<dbReference type="STRING" id="526226.Gbro_2970"/>
<name>D0LA13_GORB4</name>
<gene>
    <name evidence="3" type="ordered locus">Gbro_2970</name>
</gene>
<feature type="region of interest" description="Disordered" evidence="1">
    <location>
        <begin position="200"/>
        <end position="229"/>
    </location>
</feature>
<feature type="transmembrane region" description="Helical" evidence="2">
    <location>
        <begin position="87"/>
        <end position="105"/>
    </location>
</feature>
<evidence type="ECO:0000256" key="1">
    <source>
        <dbReference type="SAM" id="MobiDB-lite"/>
    </source>
</evidence>
<dbReference type="KEGG" id="gbr:Gbro_2970"/>
<dbReference type="InterPro" id="IPR021213">
    <property type="entry name" value="DUF2567"/>
</dbReference>
<keyword evidence="2" id="KW-0472">Membrane</keyword>
<dbReference type="eggNOG" id="ENOG5031WWS">
    <property type="taxonomic scope" value="Bacteria"/>
</dbReference>
<sequence>MRVPRRLPVLLAVVGVVLLLGVVGGATWAAITPTATAEAVQGGFIIRSPEEAARLFSSVATFGFVMAVYGLVAALVAWFAARTWRGVIGYLAVLIATVAGSALAVEVGMRVIDWRRDDRGSVRIGDTAEVIPRLWLRGGTVDGPAQQWILLICAPFILTLVYLICVLASRTADLGVGDLDDAPAVADPAYAGATTGAPGAGGFAVGPHRDGPLPVPPGENPGDQPESPR</sequence>
<evidence type="ECO:0000313" key="4">
    <source>
        <dbReference type="Proteomes" id="UP000001219"/>
    </source>
</evidence>
<evidence type="ECO:0000256" key="2">
    <source>
        <dbReference type="SAM" id="Phobius"/>
    </source>
</evidence>
<dbReference type="AlphaFoldDB" id="D0LA13"/>
<protein>
    <recommendedName>
        <fullName evidence="5">DUF2567 domain-containing protein</fullName>
    </recommendedName>
</protein>
<dbReference type="OrthoDB" id="4377053at2"/>
<evidence type="ECO:0008006" key="5">
    <source>
        <dbReference type="Google" id="ProtNLM"/>
    </source>
</evidence>
<organism evidence="3 4">
    <name type="scientific">Gordonia bronchialis (strain ATCC 25592 / DSM 43247 / BCRC 13721 / JCM 3198 / KCTC 3076 / NBRC 16047 / NCTC 10667)</name>
    <name type="common">Rhodococcus bronchialis</name>
    <dbReference type="NCBI Taxonomy" id="526226"/>
    <lineage>
        <taxon>Bacteria</taxon>
        <taxon>Bacillati</taxon>
        <taxon>Actinomycetota</taxon>
        <taxon>Actinomycetes</taxon>
        <taxon>Mycobacteriales</taxon>
        <taxon>Gordoniaceae</taxon>
        <taxon>Gordonia</taxon>
    </lineage>
</organism>
<feature type="transmembrane region" description="Helical" evidence="2">
    <location>
        <begin position="148"/>
        <end position="168"/>
    </location>
</feature>
<feature type="transmembrane region" description="Helical" evidence="2">
    <location>
        <begin position="53"/>
        <end position="80"/>
    </location>
</feature>
<dbReference type="EMBL" id="CP001802">
    <property type="protein sequence ID" value="ACY22178.1"/>
    <property type="molecule type" value="Genomic_DNA"/>
</dbReference>
<dbReference type="Proteomes" id="UP000001219">
    <property type="component" value="Chromosome"/>
</dbReference>
<reference evidence="4" key="1">
    <citation type="submission" date="2009-10" db="EMBL/GenBank/DDBJ databases">
        <title>The complete chromosome of Gordonia bronchialis DSM 43247.</title>
        <authorList>
            <consortium name="US DOE Joint Genome Institute (JGI-PGF)"/>
            <person name="Lucas S."/>
            <person name="Copeland A."/>
            <person name="Lapidus A."/>
            <person name="Glavina del Rio T."/>
            <person name="Dalin E."/>
            <person name="Tice H."/>
            <person name="Bruce D."/>
            <person name="Goodwin L."/>
            <person name="Pitluck S."/>
            <person name="Kyrpides N."/>
            <person name="Mavromatis K."/>
            <person name="Ivanova N."/>
            <person name="Ovchinnikova G."/>
            <person name="Saunders E."/>
            <person name="Brettin T."/>
            <person name="Detter J.C."/>
            <person name="Han C."/>
            <person name="Larimer F."/>
            <person name="Land M."/>
            <person name="Hauser L."/>
            <person name="Markowitz V."/>
            <person name="Cheng J.-F."/>
            <person name="Hugenholtz P."/>
            <person name="Woyke T."/>
            <person name="Wu D."/>
            <person name="Jando M."/>
            <person name="Schneider S."/>
            <person name="Goeker M."/>
            <person name="Klenk H.-P."/>
            <person name="Eisen J.A."/>
        </authorList>
    </citation>
    <scope>NUCLEOTIDE SEQUENCE [LARGE SCALE GENOMIC DNA]</scope>
    <source>
        <strain evidence="4">ATCC 25592 / DSM 43247 / BCRC 13721 / JCM 3198 / KCTC 3076 / NBRC 16047 / NCTC 10667</strain>
    </source>
</reference>
<accession>D0LA13</accession>
<keyword evidence="2" id="KW-0812">Transmembrane</keyword>
<proteinExistence type="predicted"/>
<keyword evidence="4" id="KW-1185">Reference proteome</keyword>
<dbReference type="Pfam" id="PF10821">
    <property type="entry name" value="DUF2567"/>
    <property type="match status" value="1"/>
</dbReference>
<keyword evidence="2" id="KW-1133">Transmembrane helix</keyword>
<dbReference type="HOGENOM" id="CLU_1208381_0_0_11"/>